<keyword evidence="3" id="KW-1185">Reference proteome</keyword>
<accession>A0A8J4SNE6</accession>
<evidence type="ECO:0000256" key="1">
    <source>
        <dbReference type="SAM" id="MobiDB-lite"/>
    </source>
</evidence>
<feature type="non-terminal residue" evidence="2">
    <location>
        <position position="1"/>
    </location>
</feature>
<protein>
    <submittedName>
        <fullName evidence="2">Uncharacterized protein</fullName>
    </submittedName>
</protein>
<gene>
    <name evidence="2" type="ORF">PHET_10902</name>
</gene>
<sequence>KPPNFCQQSELTSYQTPKVTVDESDLPTSGDESSLSAMADGKTSCQSPADPGTLSSPTVTLQNFDENVRQLREKNSWSDVKLLEHSCNELHSQTTVSPVGRNQLNNHSQSRNHVQSDDV</sequence>
<comment type="caution">
    <text evidence="2">The sequence shown here is derived from an EMBL/GenBank/DDBJ whole genome shotgun (WGS) entry which is preliminary data.</text>
</comment>
<evidence type="ECO:0000313" key="3">
    <source>
        <dbReference type="Proteomes" id="UP000748531"/>
    </source>
</evidence>
<feature type="compositionally biased region" description="Polar residues" evidence="1">
    <location>
        <begin position="1"/>
        <end position="18"/>
    </location>
</feature>
<proteinExistence type="predicted"/>
<evidence type="ECO:0000313" key="2">
    <source>
        <dbReference type="EMBL" id="KAF5394616.1"/>
    </source>
</evidence>
<feature type="compositionally biased region" description="Polar residues" evidence="1">
    <location>
        <begin position="43"/>
        <end position="59"/>
    </location>
</feature>
<dbReference type="EMBL" id="LUCH01018034">
    <property type="protein sequence ID" value="KAF5394616.1"/>
    <property type="molecule type" value="Genomic_DNA"/>
</dbReference>
<feature type="region of interest" description="Disordered" evidence="1">
    <location>
        <begin position="93"/>
        <end position="119"/>
    </location>
</feature>
<feature type="region of interest" description="Disordered" evidence="1">
    <location>
        <begin position="1"/>
        <end position="59"/>
    </location>
</feature>
<feature type="compositionally biased region" description="Polar residues" evidence="1">
    <location>
        <begin position="26"/>
        <end position="36"/>
    </location>
</feature>
<reference evidence="2" key="1">
    <citation type="submission" date="2019-05" db="EMBL/GenBank/DDBJ databases">
        <title>Annotation for the trematode Paragonimus heterotremus.</title>
        <authorList>
            <person name="Choi Y.-J."/>
        </authorList>
    </citation>
    <scope>NUCLEOTIDE SEQUENCE</scope>
    <source>
        <strain evidence="2">LC</strain>
    </source>
</reference>
<feature type="compositionally biased region" description="Polar residues" evidence="1">
    <location>
        <begin position="93"/>
        <end position="113"/>
    </location>
</feature>
<dbReference type="OrthoDB" id="8178130at2759"/>
<organism evidence="2 3">
    <name type="scientific">Paragonimus heterotremus</name>
    <dbReference type="NCBI Taxonomy" id="100268"/>
    <lineage>
        <taxon>Eukaryota</taxon>
        <taxon>Metazoa</taxon>
        <taxon>Spiralia</taxon>
        <taxon>Lophotrochozoa</taxon>
        <taxon>Platyhelminthes</taxon>
        <taxon>Trematoda</taxon>
        <taxon>Digenea</taxon>
        <taxon>Plagiorchiida</taxon>
        <taxon>Troglotremata</taxon>
        <taxon>Troglotrematidae</taxon>
        <taxon>Paragonimus</taxon>
    </lineage>
</organism>
<dbReference type="Proteomes" id="UP000748531">
    <property type="component" value="Unassembled WGS sequence"/>
</dbReference>
<dbReference type="AlphaFoldDB" id="A0A8J4SNE6"/>
<name>A0A8J4SNE6_9TREM</name>